<name>A0A1D7QRI3_9BACI</name>
<dbReference type="Pfam" id="PF11772">
    <property type="entry name" value="EpuA"/>
    <property type="match status" value="1"/>
</dbReference>
<evidence type="ECO:0000313" key="3">
    <source>
        <dbReference type="EMBL" id="AOM81609.1"/>
    </source>
</evidence>
<keyword evidence="4" id="KW-1185">Reference proteome</keyword>
<feature type="compositionally biased region" description="Basic and acidic residues" evidence="1">
    <location>
        <begin position="17"/>
        <end position="61"/>
    </location>
</feature>
<reference evidence="3 4" key="1">
    <citation type="submission" date="2015-08" db="EMBL/GenBank/DDBJ databases">
        <title>The complete genome sequence of Bacillus beveridgei MLTeJB.</title>
        <authorList>
            <person name="Hanson T.E."/>
            <person name="Mesa C."/>
            <person name="Basesman S.M."/>
            <person name="Oremland R.S."/>
        </authorList>
    </citation>
    <scope>NUCLEOTIDE SEQUENCE [LARGE SCALE GENOMIC DNA]</scope>
    <source>
        <strain evidence="3 4">MLTeJB</strain>
    </source>
</reference>
<dbReference type="RefSeq" id="WP_232318238.1">
    <property type="nucleotide sequence ID" value="NZ_CP012502.1"/>
</dbReference>
<evidence type="ECO:0000256" key="1">
    <source>
        <dbReference type="SAM" id="MobiDB-lite"/>
    </source>
</evidence>
<evidence type="ECO:0000313" key="4">
    <source>
        <dbReference type="Proteomes" id="UP000094463"/>
    </source>
</evidence>
<accession>A0A1D7QRI3</accession>
<keyword evidence="2" id="KW-1133">Transmembrane helix</keyword>
<dbReference type="InterPro" id="IPR024596">
    <property type="entry name" value="RNApol_su_b/EpuA"/>
</dbReference>
<dbReference type="Proteomes" id="UP000094463">
    <property type="component" value="Chromosome"/>
</dbReference>
<protein>
    <recommendedName>
        <fullName evidence="5">DNA-directed RNA polymerase subunit beta</fullName>
    </recommendedName>
</protein>
<dbReference type="EMBL" id="CP012502">
    <property type="protein sequence ID" value="AOM81609.1"/>
    <property type="molecule type" value="Genomic_DNA"/>
</dbReference>
<feature type="compositionally biased region" description="Polar residues" evidence="1">
    <location>
        <begin position="1"/>
        <end position="16"/>
    </location>
</feature>
<evidence type="ECO:0000256" key="2">
    <source>
        <dbReference type="SAM" id="Phobius"/>
    </source>
</evidence>
<dbReference type="AlphaFoldDB" id="A0A1D7QRI3"/>
<proteinExistence type="predicted"/>
<keyword evidence="2" id="KW-0472">Membrane</keyword>
<evidence type="ECO:0008006" key="5">
    <source>
        <dbReference type="Google" id="ProtNLM"/>
    </source>
</evidence>
<sequence>MSNSKSNNDKPQANKNGDTKPLERAARDHKGIKHFKPDPDNADESEQKLRSQKSDEGEGNGKKKKREKKYRMRRFPIILRVVIVLALIAGAAILGAMIGYGIVGEGGDYRDVLDPETWWYIHDIIFSDTEFERER</sequence>
<keyword evidence="2" id="KW-0812">Transmembrane</keyword>
<feature type="transmembrane region" description="Helical" evidence="2">
    <location>
        <begin position="77"/>
        <end position="103"/>
    </location>
</feature>
<feature type="region of interest" description="Disordered" evidence="1">
    <location>
        <begin position="1"/>
        <end position="67"/>
    </location>
</feature>
<dbReference type="KEGG" id="bbev:BBEV_0214"/>
<organism evidence="3 4">
    <name type="scientific">Salisediminibacterium beveridgei</name>
    <dbReference type="NCBI Taxonomy" id="632773"/>
    <lineage>
        <taxon>Bacteria</taxon>
        <taxon>Bacillati</taxon>
        <taxon>Bacillota</taxon>
        <taxon>Bacilli</taxon>
        <taxon>Bacillales</taxon>
        <taxon>Bacillaceae</taxon>
        <taxon>Salisediminibacterium</taxon>
    </lineage>
</organism>
<dbReference type="STRING" id="632773.BBEV_0214"/>
<gene>
    <name evidence="3" type="ORF">BBEV_0214</name>
</gene>